<dbReference type="Gene3D" id="3.40.50.410">
    <property type="entry name" value="von Willebrand factor, type A domain"/>
    <property type="match status" value="1"/>
</dbReference>
<feature type="domain" description="VWFA" evidence="1">
    <location>
        <begin position="321"/>
        <end position="480"/>
    </location>
</feature>
<evidence type="ECO:0000259" key="1">
    <source>
        <dbReference type="SMART" id="SM00327"/>
    </source>
</evidence>
<gene>
    <name evidence="2" type="ORF">ABT57_13485</name>
</gene>
<dbReference type="NCBIfam" id="NF008230">
    <property type="entry name" value="PRK10997.1"/>
    <property type="match status" value="1"/>
</dbReference>
<proteinExistence type="predicted"/>
<dbReference type="InterPro" id="IPR008912">
    <property type="entry name" value="Uncharacterised_CoxE"/>
</dbReference>
<dbReference type="STRING" id="320778.ABT57_13485"/>
<dbReference type="PANTHER" id="PTHR36846:SF1">
    <property type="entry name" value="PROTEIN VIAA"/>
    <property type="match status" value="1"/>
</dbReference>
<dbReference type="EMBL" id="LDOU01000015">
    <property type="protein sequence ID" value="KLV07874.1"/>
    <property type="molecule type" value="Genomic_DNA"/>
</dbReference>
<dbReference type="PANTHER" id="PTHR36846">
    <property type="entry name" value="PROTEIN VIAA"/>
    <property type="match status" value="1"/>
</dbReference>
<reference evidence="2 3" key="1">
    <citation type="submission" date="2015-05" db="EMBL/GenBank/DDBJ databases">
        <title>Photobacterium galathea sp. nov.</title>
        <authorList>
            <person name="Machado H."/>
            <person name="Gram L."/>
        </authorList>
    </citation>
    <scope>NUCLEOTIDE SEQUENCE [LARGE SCALE GENOMIC DNA]</scope>
    <source>
        <strain evidence="2 3">DSM 22954</strain>
    </source>
</reference>
<evidence type="ECO:0000313" key="3">
    <source>
        <dbReference type="Proteomes" id="UP000035909"/>
    </source>
</evidence>
<dbReference type="PATRIC" id="fig|320778.3.peg.2938"/>
<dbReference type="Proteomes" id="UP000035909">
    <property type="component" value="Unassembled WGS sequence"/>
</dbReference>
<dbReference type="SUPFAM" id="SSF53300">
    <property type="entry name" value="vWA-like"/>
    <property type="match status" value="1"/>
</dbReference>
<protein>
    <submittedName>
        <fullName evidence="2">Protein viaA</fullName>
    </submittedName>
</protein>
<dbReference type="RefSeq" id="WP_047885768.1">
    <property type="nucleotide sequence ID" value="NZ_CP071326.1"/>
</dbReference>
<sequence length="482" mass="55824">MPVTEGLNLAMMLTESGIIDNAVNELMMRPQLIMAAESNPGIKAAMKSQIMKWRGQVHQRITKVSVEERFHQEIELYQTASKWDAEYFTEHVKDVVKKLEGHSAFYFKAKTLLEREYQKHNPMFQSYFCNQWYQHLTQALTEAQLAELEQHKEQLLADLYQRIETMRHMEEVTGEGDEKKAGRLWDMAKAKLTKTDVSTLKAMAAFLKKNSGLREIAEKLGRMASEVDDPNKERVRSEDLKMVEERSDNVTDDIVGIHESDDLSKLLPNEAMFLAYPELEVVFYKHLVDKRLMNYRVQGAQRKLRRVKAYKRQTKQVEQEKGPFIVCIDASGSMNGFPEQCAKALAYGLMQIALAEDRDCYVIMFSTQQITYELTRQDGLSEVLNFLSYSFHGGTDLGPVLDQSIELMLSEKYQNADLIVLSDFIAPSQPEAMMKRIQKLKDNRNRFHAVNFSKYGNPELMTIFDHCWSYHPSKLGRLLKWR</sequence>
<dbReference type="CDD" id="cd01462">
    <property type="entry name" value="VWA_YIEM_type"/>
    <property type="match status" value="1"/>
</dbReference>
<dbReference type="Pfam" id="PF05762">
    <property type="entry name" value="VWA_CoxE"/>
    <property type="match status" value="1"/>
</dbReference>
<accession>A0A0J1H821</accession>
<dbReference type="GO" id="GO:0005829">
    <property type="term" value="C:cytosol"/>
    <property type="evidence" value="ECO:0007669"/>
    <property type="project" value="TreeGrafter"/>
</dbReference>
<keyword evidence="3" id="KW-1185">Reference proteome</keyword>
<evidence type="ECO:0000313" key="2">
    <source>
        <dbReference type="EMBL" id="KLV07874.1"/>
    </source>
</evidence>
<name>A0A0J1H821_9GAMM</name>
<organism evidence="2 3">
    <name type="scientific">Photobacterium ganghwense</name>
    <dbReference type="NCBI Taxonomy" id="320778"/>
    <lineage>
        <taxon>Bacteria</taxon>
        <taxon>Pseudomonadati</taxon>
        <taxon>Pseudomonadota</taxon>
        <taxon>Gammaproteobacteria</taxon>
        <taxon>Vibrionales</taxon>
        <taxon>Vibrionaceae</taxon>
        <taxon>Photobacterium</taxon>
    </lineage>
</organism>
<dbReference type="InterPro" id="IPR036465">
    <property type="entry name" value="vWFA_dom_sf"/>
</dbReference>
<dbReference type="OrthoDB" id="387240at2"/>
<dbReference type="SMART" id="SM00327">
    <property type="entry name" value="VWA"/>
    <property type="match status" value="1"/>
</dbReference>
<dbReference type="AlphaFoldDB" id="A0A0J1H821"/>
<comment type="caution">
    <text evidence="2">The sequence shown here is derived from an EMBL/GenBank/DDBJ whole genome shotgun (WGS) entry which is preliminary data.</text>
</comment>
<dbReference type="InterPro" id="IPR002035">
    <property type="entry name" value="VWF_A"/>
</dbReference>